<dbReference type="EMBL" id="UGPW01000001">
    <property type="protein sequence ID" value="STY87102.1"/>
    <property type="molecule type" value="Genomic_DNA"/>
</dbReference>
<protein>
    <submittedName>
        <fullName evidence="3">Metallopeptidase immA</fullName>
        <ecNumber evidence="3">3.4.-.-</ecNumber>
    </submittedName>
</protein>
<evidence type="ECO:0000259" key="1">
    <source>
        <dbReference type="Pfam" id="PF06114"/>
    </source>
</evidence>
<dbReference type="EMBL" id="CP011158">
    <property type="protein sequence ID" value="ANB91484.1"/>
    <property type="molecule type" value="Genomic_DNA"/>
</dbReference>
<dbReference type="STRING" id="29433.MOVS_05245"/>
<dbReference type="Gene3D" id="1.10.10.2910">
    <property type="match status" value="1"/>
</dbReference>
<dbReference type="Pfam" id="PF06114">
    <property type="entry name" value="Peptidase_M78"/>
    <property type="match status" value="1"/>
</dbReference>
<evidence type="ECO:0000313" key="5">
    <source>
        <dbReference type="Proteomes" id="UP000255102"/>
    </source>
</evidence>
<reference evidence="3 5" key="2">
    <citation type="submission" date="2018-06" db="EMBL/GenBank/DDBJ databases">
        <authorList>
            <consortium name="Pathogen Informatics"/>
            <person name="Doyle S."/>
        </authorList>
    </citation>
    <scope>NUCLEOTIDE SEQUENCE [LARGE SCALE GENOMIC DNA]</scope>
    <source>
        <strain evidence="3 5">NCTC11227</strain>
    </source>
</reference>
<dbReference type="PANTHER" id="PTHR43236:SF2">
    <property type="entry name" value="BLL0069 PROTEIN"/>
    <property type="match status" value="1"/>
</dbReference>
<proteinExistence type="predicted"/>
<dbReference type="InterPro" id="IPR052345">
    <property type="entry name" value="Rad_response_metalloprotease"/>
</dbReference>
<organism evidence="3 5">
    <name type="scientific">Moraxella ovis</name>
    <dbReference type="NCBI Taxonomy" id="29433"/>
    <lineage>
        <taxon>Bacteria</taxon>
        <taxon>Pseudomonadati</taxon>
        <taxon>Pseudomonadota</taxon>
        <taxon>Gammaproteobacteria</taxon>
        <taxon>Moraxellales</taxon>
        <taxon>Moraxellaceae</taxon>
        <taxon>Moraxella</taxon>
    </lineage>
</organism>
<reference evidence="2 4" key="1">
    <citation type="submission" date="2015-04" db="EMBL/GenBank/DDBJ databases">
        <authorList>
            <person name="Calcutt M.J."/>
            <person name="Foecking M.F."/>
        </authorList>
    </citation>
    <scope>NUCLEOTIDE SEQUENCE [LARGE SCALE GENOMIC DNA]</scope>
    <source>
        <strain evidence="2 4">199/55</strain>
    </source>
</reference>
<dbReference type="KEGG" id="moi:MOVS_05245"/>
<dbReference type="EC" id="3.4.-.-" evidence="3"/>
<dbReference type="GO" id="GO:0016787">
    <property type="term" value="F:hydrolase activity"/>
    <property type="evidence" value="ECO:0007669"/>
    <property type="project" value="UniProtKB-KW"/>
</dbReference>
<dbReference type="InterPro" id="IPR010359">
    <property type="entry name" value="IrrE_HExxH"/>
</dbReference>
<dbReference type="Proteomes" id="UP000076765">
    <property type="component" value="Chromosome"/>
</dbReference>
<dbReference type="RefSeq" id="WP_063514061.1">
    <property type="nucleotide sequence ID" value="NZ_CP011158.1"/>
</dbReference>
<dbReference type="PANTHER" id="PTHR43236">
    <property type="entry name" value="ANTITOXIN HIGA1"/>
    <property type="match status" value="1"/>
</dbReference>
<evidence type="ECO:0000313" key="2">
    <source>
        <dbReference type="EMBL" id="ANB91484.1"/>
    </source>
</evidence>
<dbReference type="AlphaFoldDB" id="A0A378PK14"/>
<gene>
    <name evidence="3" type="primary">immA</name>
    <name evidence="2" type="ORF">MOVS_05245</name>
    <name evidence="3" type="ORF">NCTC11227_01101</name>
</gene>
<sequence>MSKAARYAQSVLEKYWDRKLPINLEKIIENIQKSMNKSDINFSYESLDEGISGSINYDKTNEYFHIKVNDNKHIHHQRFTLAHELGHYALSHGEKYDNEKTLFHNGHSDPDEVEANAFAAEILMPKVVVNMLIFEEGITEVQSLANIFKVSELAMRYRLKNLGIL</sequence>
<dbReference type="Proteomes" id="UP000255102">
    <property type="component" value="Unassembled WGS sequence"/>
</dbReference>
<feature type="domain" description="IrrE N-terminal-like" evidence="1">
    <location>
        <begin position="38"/>
        <end position="160"/>
    </location>
</feature>
<accession>A0A378PK14</accession>
<evidence type="ECO:0000313" key="4">
    <source>
        <dbReference type="Proteomes" id="UP000076765"/>
    </source>
</evidence>
<evidence type="ECO:0000313" key="3">
    <source>
        <dbReference type="EMBL" id="STY87102.1"/>
    </source>
</evidence>
<keyword evidence="4" id="KW-1185">Reference proteome</keyword>
<keyword evidence="3" id="KW-0378">Hydrolase</keyword>
<name>A0A378PK14_9GAMM</name>
<dbReference type="SUPFAM" id="SSF55486">
    <property type="entry name" value="Metalloproteases ('zincins'), catalytic domain"/>
    <property type="match status" value="1"/>
</dbReference>